<reference evidence="5" key="1">
    <citation type="journal article" date="2013" name="Genome Biol.">
        <title>Draft genome of the mountain pine beetle, Dendroctonus ponderosae Hopkins, a major forest pest.</title>
        <authorList>
            <person name="Keeling C.I."/>
            <person name="Yuen M.M."/>
            <person name="Liao N.Y."/>
            <person name="Docking T.R."/>
            <person name="Chan S.K."/>
            <person name="Taylor G.A."/>
            <person name="Palmquist D.L."/>
            <person name="Jackman S.D."/>
            <person name="Nguyen A."/>
            <person name="Li M."/>
            <person name="Henderson H."/>
            <person name="Janes J.K."/>
            <person name="Zhao Y."/>
            <person name="Pandoh P."/>
            <person name="Moore R."/>
            <person name="Sperling F.A."/>
            <person name="Huber D.P."/>
            <person name="Birol I."/>
            <person name="Jones S.J."/>
            <person name="Bohlmann J."/>
        </authorList>
    </citation>
    <scope>NUCLEOTIDE SEQUENCE</scope>
</reference>
<feature type="compositionally biased region" description="Basic and acidic residues" evidence="3">
    <location>
        <begin position="337"/>
        <end position="357"/>
    </location>
</feature>
<dbReference type="PANTHER" id="PTHR21677:SF1">
    <property type="entry name" value="PROTEIN CRAMPED-LIKE"/>
    <property type="match status" value="1"/>
</dbReference>
<dbReference type="GO" id="GO:0005634">
    <property type="term" value="C:nucleus"/>
    <property type="evidence" value="ECO:0007669"/>
    <property type="project" value="TreeGrafter"/>
</dbReference>
<dbReference type="PANTHER" id="PTHR21677">
    <property type="entry name" value="CRAMPED PROTEIN"/>
    <property type="match status" value="1"/>
</dbReference>
<dbReference type="OMA" id="WNIEEAN"/>
<gene>
    <name evidence="5" type="ORF">YQE_01274</name>
    <name evidence="4" type="ORF">YQE_10392</name>
</gene>
<feature type="non-terminal residue" evidence="5">
    <location>
        <position position="1"/>
    </location>
</feature>
<dbReference type="GO" id="GO:0003677">
    <property type="term" value="F:DNA binding"/>
    <property type="evidence" value="ECO:0007669"/>
    <property type="project" value="UniProtKB-KW"/>
</dbReference>
<dbReference type="HOGENOM" id="CLU_026668_0_0_1"/>
<proteinExistence type="predicted"/>
<protein>
    <submittedName>
        <fullName evidence="5">Uncharacterized protein</fullName>
    </submittedName>
</protein>
<sequence>MFFEAVNEFGKDFESIQQYINAKLKKKGASEDQLKTKDHVRTCFMRTFHDVSKHVKFSENIKKLVQELYGVINYGELYKKLGVITDKTFMKLSQLIYTGETIIRVKGKNNKIKTPMCRALVKLNQLDQKYEEVKLPNRVTIELRPKDIASYMRVQSLAQNPRLKTTLPIQKRLGSLLQCLSKRWKSVDAQNYEQAVVSTNPVTSDCVPAKQEVDEKMMLVKPPLRLSPPSDAKIELPAINISEYLTRELKTQIPKKKKSKLDIELKVEPGVDCKVAETSGSVVKCEQEKMEESEVNSYDDNEPDASLAEAIHDAVNTILALQTVDRPSSEASENEDLPSKPEIAKRDSPPKSEPKEVSEEDLEHIDNLKKGWKEATSENLMIGEIYLMYGSDGKLILEYGWDGDSKENANRQEKKVAGKLPLMPNNLSGHQIVRMSIISQEAAAIKAETLVDSAEIGGQEEITDPDEENSVISTVPPSPSRILKEGESEWINADVADYSLSSLLGHLESPVKGTSALGALNTNMASDLSNEMDAQLQSLMTENSMDFAASFADLAASVANDRKF</sequence>
<dbReference type="AlphaFoldDB" id="N6UU69"/>
<evidence type="ECO:0000256" key="3">
    <source>
        <dbReference type="SAM" id="MobiDB-lite"/>
    </source>
</evidence>
<keyword evidence="2" id="KW-0539">Nucleus</keyword>
<keyword evidence="1" id="KW-0238">DNA-binding</keyword>
<evidence type="ECO:0000256" key="2">
    <source>
        <dbReference type="ARBA" id="ARBA00023242"/>
    </source>
</evidence>
<evidence type="ECO:0000313" key="4">
    <source>
        <dbReference type="EMBL" id="ENN72977.1"/>
    </source>
</evidence>
<feature type="region of interest" description="Disordered" evidence="3">
    <location>
        <begin position="324"/>
        <end position="363"/>
    </location>
</feature>
<dbReference type="GO" id="GO:0007389">
    <property type="term" value="P:pattern specification process"/>
    <property type="evidence" value="ECO:0007669"/>
    <property type="project" value="TreeGrafter"/>
</dbReference>
<dbReference type="EMBL" id="KB741197">
    <property type="protein sequence ID" value="ENN72977.1"/>
    <property type="molecule type" value="Genomic_DNA"/>
</dbReference>
<name>N6UU69_DENPD</name>
<dbReference type="GO" id="GO:0003682">
    <property type="term" value="F:chromatin binding"/>
    <property type="evidence" value="ECO:0007669"/>
    <property type="project" value="InterPro"/>
</dbReference>
<organism evidence="5">
    <name type="scientific">Dendroctonus ponderosae</name>
    <name type="common">Mountain pine beetle</name>
    <dbReference type="NCBI Taxonomy" id="77166"/>
    <lineage>
        <taxon>Eukaryota</taxon>
        <taxon>Metazoa</taxon>
        <taxon>Ecdysozoa</taxon>
        <taxon>Arthropoda</taxon>
        <taxon>Hexapoda</taxon>
        <taxon>Insecta</taxon>
        <taxon>Pterygota</taxon>
        <taxon>Neoptera</taxon>
        <taxon>Endopterygota</taxon>
        <taxon>Coleoptera</taxon>
        <taxon>Polyphaga</taxon>
        <taxon>Cucujiformia</taxon>
        <taxon>Curculionidae</taxon>
        <taxon>Scolytinae</taxon>
        <taxon>Dendroctonus</taxon>
    </lineage>
</organism>
<accession>N6UU69</accession>
<evidence type="ECO:0000313" key="5">
    <source>
        <dbReference type="EMBL" id="ENN82352.1"/>
    </source>
</evidence>
<evidence type="ECO:0000256" key="1">
    <source>
        <dbReference type="ARBA" id="ARBA00023125"/>
    </source>
</evidence>
<dbReference type="OrthoDB" id="515799at2759"/>
<dbReference type="InterPro" id="IPR055315">
    <property type="entry name" value="Cramped-like"/>
</dbReference>
<dbReference type="EMBL" id="KB739174">
    <property type="protein sequence ID" value="ENN82352.1"/>
    <property type="molecule type" value="Genomic_DNA"/>
</dbReference>